<dbReference type="GO" id="GO:0008168">
    <property type="term" value="F:methyltransferase activity"/>
    <property type="evidence" value="ECO:0007669"/>
    <property type="project" value="UniProtKB-KW"/>
</dbReference>
<dbReference type="PANTHER" id="PTHR43619:SF2">
    <property type="entry name" value="S-ADENOSYL-L-METHIONINE-DEPENDENT METHYLTRANSFERASES SUPERFAMILY PROTEIN"/>
    <property type="match status" value="1"/>
</dbReference>
<dbReference type="GO" id="GO:0032259">
    <property type="term" value="P:methylation"/>
    <property type="evidence" value="ECO:0007669"/>
    <property type="project" value="UniProtKB-KW"/>
</dbReference>
<dbReference type="EMBL" id="BSTJ01000001">
    <property type="protein sequence ID" value="GLY72012.1"/>
    <property type="molecule type" value="Genomic_DNA"/>
</dbReference>
<dbReference type="InterPro" id="IPR007213">
    <property type="entry name" value="Ppm1/Ppm2/Tcmp"/>
</dbReference>
<reference evidence="3" key="1">
    <citation type="submission" date="2023-03" db="EMBL/GenBank/DDBJ databases">
        <title>Actinoallomurus iriomotensis NBRC 103681.</title>
        <authorList>
            <person name="Ichikawa N."/>
            <person name="Sato H."/>
            <person name="Tonouchi N."/>
        </authorList>
    </citation>
    <scope>NUCLEOTIDE SEQUENCE</scope>
    <source>
        <strain evidence="3">NBRC 103681</strain>
    </source>
</reference>
<name>A0A9W6RDE7_9ACTN</name>
<dbReference type="RefSeq" id="WP_285616959.1">
    <property type="nucleotide sequence ID" value="NZ_BSTJ01000001.1"/>
</dbReference>
<gene>
    <name evidence="3" type="ORF">Airi01_002790</name>
</gene>
<sequence>MADKLRVELTGVPQTLLWNLYHRAAEARRPDGLLDDPRAVELVDAIDFPFERFGEPAMAQWHALRVLCFDRAVRRFMTAHPGGTVVALGEGLETQFWRVDDGRVRWLTVDLPETVEVRRRLLPDDPPRRRTLAGSALDLAWTDEVDADEGVLISTQGLLMYLQPDEVRSLIAACAERFPGGTLVFDAVPHFMAERSRRGGMNPGAAYQAPAWHWSLDPGEHRKVLEYSPKISGVRDLPYPRGRGLLTIAPLVGRIPLIRKLRMPIVEVRFAA</sequence>
<keyword evidence="1" id="KW-0489">Methyltransferase</keyword>
<proteinExistence type="predicted"/>
<keyword evidence="2" id="KW-0808">Transferase</keyword>
<evidence type="ECO:0000313" key="3">
    <source>
        <dbReference type="EMBL" id="GLY72012.1"/>
    </source>
</evidence>
<dbReference type="AlphaFoldDB" id="A0A9W6RDE7"/>
<evidence type="ECO:0000313" key="4">
    <source>
        <dbReference type="Proteomes" id="UP001165135"/>
    </source>
</evidence>
<dbReference type="Proteomes" id="UP001165135">
    <property type="component" value="Unassembled WGS sequence"/>
</dbReference>
<accession>A0A9W6RDE7</accession>
<evidence type="ECO:0000256" key="1">
    <source>
        <dbReference type="ARBA" id="ARBA00022603"/>
    </source>
</evidence>
<dbReference type="Gene3D" id="3.40.50.150">
    <property type="entry name" value="Vaccinia Virus protein VP39"/>
    <property type="match status" value="1"/>
</dbReference>
<dbReference type="SUPFAM" id="SSF53335">
    <property type="entry name" value="S-adenosyl-L-methionine-dependent methyltransferases"/>
    <property type="match status" value="1"/>
</dbReference>
<protein>
    <submittedName>
        <fullName evidence="3">O-methyltransferase</fullName>
    </submittedName>
</protein>
<dbReference type="InterPro" id="IPR029063">
    <property type="entry name" value="SAM-dependent_MTases_sf"/>
</dbReference>
<organism evidence="3 4">
    <name type="scientific">Actinoallomurus iriomotensis</name>
    <dbReference type="NCBI Taxonomy" id="478107"/>
    <lineage>
        <taxon>Bacteria</taxon>
        <taxon>Bacillati</taxon>
        <taxon>Actinomycetota</taxon>
        <taxon>Actinomycetes</taxon>
        <taxon>Streptosporangiales</taxon>
        <taxon>Thermomonosporaceae</taxon>
        <taxon>Actinoallomurus</taxon>
    </lineage>
</organism>
<evidence type="ECO:0000256" key="2">
    <source>
        <dbReference type="ARBA" id="ARBA00022679"/>
    </source>
</evidence>
<dbReference type="Pfam" id="PF04072">
    <property type="entry name" value="LCM"/>
    <property type="match status" value="1"/>
</dbReference>
<comment type="caution">
    <text evidence="3">The sequence shown here is derived from an EMBL/GenBank/DDBJ whole genome shotgun (WGS) entry which is preliminary data.</text>
</comment>
<dbReference type="PANTHER" id="PTHR43619">
    <property type="entry name" value="S-ADENOSYL-L-METHIONINE-DEPENDENT METHYLTRANSFERASE YKTD-RELATED"/>
    <property type="match status" value="1"/>
</dbReference>